<sequence length="67" mass="7865">MHAVSMVYLVGNFNVYDVNTFNEMLIKMKADLEISAFLYKNCTRLEAIIKEQNIDKIINALHKKFIR</sequence>
<evidence type="ECO:0000313" key="2">
    <source>
        <dbReference type="Proteomes" id="UP000034749"/>
    </source>
</evidence>
<organism evidence="1 2">
    <name type="scientific">Candidatus Nomurabacteria bacterium GW2011_GWA2_40_9</name>
    <dbReference type="NCBI Taxonomy" id="1618734"/>
    <lineage>
        <taxon>Bacteria</taxon>
        <taxon>Candidatus Nomuraibacteriota</taxon>
    </lineage>
</organism>
<evidence type="ECO:0000313" key="1">
    <source>
        <dbReference type="EMBL" id="KKR79073.1"/>
    </source>
</evidence>
<dbReference type="EMBL" id="LBZW01000017">
    <property type="protein sequence ID" value="KKR79073.1"/>
    <property type="molecule type" value="Genomic_DNA"/>
</dbReference>
<dbReference type="AlphaFoldDB" id="A0A0G0TPZ8"/>
<comment type="caution">
    <text evidence="1">The sequence shown here is derived from an EMBL/GenBank/DDBJ whole genome shotgun (WGS) entry which is preliminary data.</text>
</comment>
<protein>
    <submittedName>
        <fullName evidence="1">Uncharacterized protein</fullName>
    </submittedName>
</protein>
<name>A0A0G0TPZ8_9BACT</name>
<dbReference type="Proteomes" id="UP000034749">
    <property type="component" value="Unassembled WGS sequence"/>
</dbReference>
<gene>
    <name evidence="1" type="ORF">UU24_C0017G0009</name>
</gene>
<reference evidence="1 2" key="1">
    <citation type="journal article" date="2015" name="Nature">
        <title>rRNA introns, odd ribosomes, and small enigmatic genomes across a large radiation of phyla.</title>
        <authorList>
            <person name="Brown C.T."/>
            <person name="Hug L.A."/>
            <person name="Thomas B.C."/>
            <person name="Sharon I."/>
            <person name="Castelle C.J."/>
            <person name="Singh A."/>
            <person name="Wilkins M.J."/>
            <person name="Williams K.H."/>
            <person name="Banfield J.F."/>
        </authorList>
    </citation>
    <scope>NUCLEOTIDE SEQUENCE [LARGE SCALE GENOMIC DNA]</scope>
</reference>
<proteinExistence type="predicted"/>
<accession>A0A0G0TPZ8</accession>